<evidence type="ECO:0000256" key="8">
    <source>
        <dbReference type="RuleBase" id="RU362048"/>
    </source>
</evidence>
<feature type="transmembrane region" description="Helical" evidence="8">
    <location>
        <begin position="193"/>
        <end position="218"/>
    </location>
</feature>
<name>A0A2K1FRU2_9PROT</name>
<keyword evidence="7 8" id="KW-0472">Membrane</keyword>
<evidence type="ECO:0000256" key="1">
    <source>
        <dbReference type="ARBA" id="ARBA00004429"/>
    </source>
</evidence>
<dbReference type="PANTHER" id="PTHR33508">
    <property type="entry name" value="UPF0056 MEMBRANE PROTEIN YHCE"/>
    <property type="match status" value="1"/>
</dbReference>
<sequence>MFDSFLLAFTALFSIVNPIAMALIFSQVTAERSPKERAQLATLVAVYSAIVMLTALWAGSYVLNFFGISLAALRIAGGFVVAERAWALLSAPEAHEARKQEQAAPAEEAGDSDVGESAFFPLTIPFTTGPGTISVAIALGATRPRGTEGLTEFFIGVSAAALTIALLIWLSYRSADRLVALLGHTRARVLTRLFAFLLFCVGVQILLTGLLDAFPVLASGR</sequence>
<accession>A0A2K1FRU2</accession>
<dbReference type="NCBIfam" id="TIGR00427">
    <property type="entry name" value="NAAT family transporter"/>
    <property type="match status" value="1"/>
</dbReference>
<dbReference type="Proteomes" id="UP000236268">
    <property type="component" value="Unassembled WGS sequence"/>
</dbReference>
<feature type="transmembrane region" description="Helical" evidence="8">
    <location>
        <begin position="153"/>
        <end position="172"/>
    </location>
</feature>
<gene>
    <name evidence="9" type="ORF">C1S70_29945</name>
</gene>
<feature type="transmembrane region" description="Helical" evidence="8">
    <location>
        <begin position="38"/>
        <end position="58"/>
    </location>
</feature>
<evidence type="ECO:0000256" key="6">
    <source>
        <dbReference type="ARBA" id="ARBA00022989"/>
    </source>
</evidence>
<reference evidence="9 10" key="1">
    <citation type="submission" date="2018-01" db="EMBL/GenBank/DDBJ databases">
        <title>Whole genome sequence of Azospirillum brasilense REC3 isolated from strawberry roots.</title>
        <authorList>
            <person name="Fontana C.A."/>
            <person name="Salazar S.M."/>
            <person name="Bassi D."/>
            <person name="Puglisi E."/>
            <person name="Lovaisa N.C."/>
            <person name="Toffoli L.M."/>
            <person name="Pedraza R."/>
            <person name="Cocconcelli P.S."/>
        </authorList>
    </citation>
    <scope>NUCLEOTIDE SEQUENCE [LARGE SCALE GENOMIC DNA]</scope>
    <source>
        <strain evidence="9 10">REC3</strain>
        <plasmid evidence="9">p35unnamed</plasmid>
    </source>
</reference>
<proteinExistence type="inferred from homology"/>
<dbReference type="AlphaFoldDB" id="A0A2K1FRU2"/>
<dbReference type="EMBL" id="POWG01000055">
    <property type="protein sequence ID" value="PNQ95260.1"/>
    <property type="molecule type" value="Genomic_DNA"/>
</dbReference>
<evidence type="ECO:0000256" key="3">
    <source>
        <dbReference type="ARBA" id="ARBA00022475"/>
    </source>
</evidence>
<dbReference type="Pfam" id="PF01914">
    <property type="entry name" value="MarC"/>
    <property type="match status" value="1"/>
</dbReference>
<comment type="similarity">
    <text evidence="2 8">Belongs to the UPF0056 (MarC) family.</text>
</comment>
<keyword evidence="6 8" id="KW-1133">Transmembrane helix</keyword>
<dbReference type="RefSeq" id="WP_103041551.1">
    <property type="nucleotide sequence ID" value="NZ_POWG01000055.1"/>
</dbReference>
<evidence type="ECO:0000313" key="9">
    <source>
        <dbReference type="EMBL" id="PNQ95260.1"/>
    </source>
</evidence>
<dbReference type="InterPro" id="IPR002771">
    <property type="entry name" value="Multi_antbiot-R_MarC"/>
</dbReference>
<keyword evidence="9" id="KW-0614">Plasmid</keyword>
<dbReference type="GO" id="GO:0005886">
    <property type="term" value="C:plasma membrane"/>
    <property type="evidence" value="ECO:0007669"/>
    <property type="project" value="UniProtKB-SubCell"/>
</dbReference>
<evidence type="ECO:0000313" key="10">
    <source>
        <dbReference type="Proteomes" id="UP000236268"/>
    </source>
</evidence>
<comment type="subcellular location">
    <subcellularLocation>
        <location evidence="1">Cell inner membrane</location>
        <topology evidence="1">Multi-pass membrane protein</topology>
    </subcellularLocation>
    <subcellularLocation>
        <location evidence="8">Cell membrane</location>
        <topology evidence="8">Multi-pass membrane protein</topology>
    </subcellularLocation>
</comment>
<evidence type="ECO:0000256" key="7">
    <source>
        <dbReference type="ARBA" id="ARBA00023136"/>
    </source>
</evidence>
<protein>
    <recommendedName>
        <fullName evidence="8">UPF0056 membrane protein</fullName>
    </recommendedName>
</protein>
<keyword evidence="3" id="KW-1003">Cell membrane</keyword>
<organism evidence="9 10">
    <name type="scientific">Azospirillum argentinense</name>
    <dbReference type="NCBI Taxonomy" id="2970906"/>
    <lineage>
        <taxon>Bacteria</taxon>
        <taxon>Pseudomonadati</taxon>
        <taxon>Pseudomonadota</taxon>
        <taxon>Alphaproteobacteria</taxon>
        <taxon>Rhodospirillales</taxon>
        <taxon>Azospirillaceae</taxon>
        <taxon>Azospirillum</taxon>
    </lineage>
</organism>
<dbReference type="PANTHER" id="PTHR33508:SF2">
    <property type="entry name" value="UPF0056 INNER MEMBRANE PROTEIN MARC"/>
    <property type="match status" value="1"/>
</dbReference>
<keyword evidence="5 8" id="KW-0812">Transmembrane</keyword>
<geneLocation type="plasmid" evidence="9">
    <name>p35unnamed</name>
</geneLocation>
<comment type="caution">
    <text evidence="9">The sequence shown here is derived from an EMBL/GenBank/DDBJ whole genome shotgun (WGS) entry which is preliminary data.</text>
</comment>
<evidence type="ECO:0000256" key="2">
    <source>
        <dbReference type="ARBA" id="ARBA00009784"/>
    </source>
</evidence>
<evidence type="ECO:0000256" key="4">
    <source>
        <dbReference type="ARBA" id="ARBA00022519"/>
    </source>
</evidence>
<keyword evidence="4" id="KW-0997">Cell inner membrane</keyword>
<comment type="caution">
    <text evidence="8">Lacks conserved residue(s) required for the propagation of feature annotation.</text>
</comment>
<evidence type="ECO:0000256" key="5">
    <source>
        <dbReference type="ARBA" id="ARBA00022692"/>
    </source>
</evidence>